<reference evidence="1 2" key="1">
    <citation type="submission" date="2018-06" db="EMBL/GenBank/DDBJ databases">
        <title>Echinicola strongylocentroti sp. nov., isolated from a sea urchin Strongylocentrotus intermedius.</title>
        <authorList>
            <person name="Bae S.S."/>
        </authorList>
    </citation>
    <scope>NUCLEOTIDE SEQUENCE [LARGE SCALE GENOMIC DNA]</scope>
    <source>
        <strain evidence="1 2">MEBiC08714</strain>
    </source>
</reference>
<evidence type="ECO:0000313" key="2">
    <source>
        <dbReference type="Proteomes" id="UP000248688"/>
    </source>
</evidence>
<protein>
    <recommendedName>
        <fullName evidence="3">Phage tail protein</fullName>
    </recommendedName>
</protein>
<organism evidence="1 2">
    <name type="scientific">Echinicola strongylocentroti</name>
    <dbReference type="NCBI Taxonomy" id="1795355"/>
    <lineage>
        <taxon>Bacteria</taxon>
        <taxon>Pseudomonadati</taxon>
        <taxon>Bacteroidota</taxon>
        <taxon>Cytophagia</taxon>
        <taxon>Cytophagales</taxon>
        <taxon>Cyclobacteriaceae</taxon>
        <taxon>Echinicola</taxon>
    </lineage>
</organism>
<proteinExistence type="predicted"/>
<dbReference type="Proteomes" id="UP000248688">
    <property type="component" value="Chromosome"/>
</dbReference>
<evidence type="ECO:0000313" key="1">
    <source>
        <dbReference type="EMBL" id="AWW31848.1"/>
    </source>
</evidence>
<dbReference type="OrthoDB" id="838911at2"/>
<dbReference type="AlphaFoldDB" id="A0A2Z4IML2"/>
<name>A0A2Z4IML2_9BACT</name>
<accession>A0A2Z4IML2</accession>
<evidence type="ECO:0008006" key="3">
    <source>
        <dbReference type="Google" id="ProtNLM"/>
    </source>
</evidence>
<sequence length="178" mass="19680">MDYQGAQNLEESAGLEVEVCIADYNDVESWPALPTLTGATESGEYVDLGAEVFTMKTGKKFFQFEATLEKNAFNSALVGARRAKSFENTLTIAKSGVSKQLFGWLRANRNRPLVVAFKFLGETDQYTFIGYKGIPAEVEEATSETPAEISGEKMTSITVRSIYYPPFYIDEVPLTEAV</sequence>
<dbReference type="EMBL" id="CP030041">
    <property type="protein sequence ID" value="AWW31848.1"/>
    <property type="molecule type" value="Genomic_DNA"/>
</dbReference>
<dbReference type="KEGG" id="est:DN752_17870"/>
<gene>
    <name evidence="1" type="ORF">DN752_17870</name>
</gene>
<keyword evidence="2" id="KW-1185">Reference proteome</keyword>